<dbReference type="InterPro" id="IPR010284">
    <property type="entry name" value="PSII_Ycf12_core-subunit"/>
</dbReference>
<comment type="similarity">
    <text evidence="7">Belongs to the Psb30/Ycf12 family.</text>
</comment>
<keyword evidence="4 7" id="KW-1133">Transmembrane helix</keyword>
<dbReference type="GO" id="GO:0009523">
    <property type="term" value="C:photosystem II"/>
    <property type="evidence" value="ECO:0007669"/>
    <property type="project" value="UniProtKB-KW"/>
</dbReference>
<reference evidence="8" key="1">
    <citation type="journal article" date="2016" name="Front. Plant Sci.">
        <title>Comparative Chloroplast Genome Analyses of Streptophyte Green Algae Uncover Major Structural Alterations in the Klebsormidiophyceae, Coleochaetophyceae and Zygnematophyceae.</title>
        <authorList>
            <person name="Lemieux C."/>
            <person name="Otis C."/>
            <person name="Turmel M."/>
        </authorList>
    </citation>
    <scope>NUCLEOTIDE SEQUENCE</scope>
</reference>
<gene>
    <name evidence="7 8" type="primary">ycf12</name>
    <name evidence="7" type="synonym">psb30</name>
</gene>
<dbReference type="Pfam" id="PF05969">
    <property type="entry name" value="PSII_Ycf12"/>
    <property type="match status" value="1"/>
</dbReference>
<keyword evidence="5 7" id="KW-0472">Membrane</keyword>
<comment type="function">
    <text evidence="7">A core subunit of photosystem II (PSII), probably helps stabilize the reaction center.</text>
</comment>
<keyword evidence="6 7" id="KW-0604">Photosystem II</keyword>
<keyword evidence="2 7" id="KW-0602">Photosynthesis</keyword>
<dbReference type="AlphaFoldDB" id="A0A191T5P5"/>
<comment type="subunit">
    <text evidence="7">PSII is composed of 1 copy each of membrane proteins PsbA, PsbB, PsbC, PsbD, PsbE, PsbF, PsbH, PsbI, PsbJ, PsbK, PsbL, PsbM, PsbT, PsbX, PsbY, PsbZ, Psb30/Ycf12, peripheral proteins of the oxygen-evolving complex and a large number of cofactors. It forms dimeric complexes.</text>
</comment>
<evidence type="ECO:0000256" key="4">
    <source>
        <dbReference type="ARBA" id="ARBA00022989"/>
    </source>
</evidence>
<sequence>MNLEVVAQLTALAFIVLSGPLVIGLLALKKGNL</sequence>
<dbReference type="NCBIfam" id="NF010239">
    <property type="entry name" value="PRK13686.1"/>
    <property type="match status" value="1"/>
</dbReference>
<name>A0A191T5P5_COLSC</name>
<evidence type="ECO:0000256" key="3">
    <source>
        <dbReference type="ARBA" id="ARBA00022692"/>
    </source>
</evidence>
<feature type="transmembrane region" description="Helical" evidence="7">
    <location>
        <begin position="6"/>
        <end position="28"/>
    </location>
</feature>
<accession>A0A191T5P5</accession>
<dbReference type="RefSeq" id="YP_009258693.1">
    <property type="nucleotide sequence ID" value="NC_030358.1"/>
</dbReference>
<dbReference type="GeneID" id="27985071"/>
<geneLocation type="chloroplast" evidence="8"/>
<evidence type="ECO:0000256" key="5">
    <source>
        <dbReference type="ARBA" id="ARBA00023136"/>
    </source>
</evidence>
<dbReference type="GO" id="GO:0009535">
    <property type="term" value="C:chloroplast thylakoid membrane"/>
    <property type="evidence" value="ECO:0007669"/>
    <property type="project" value="UniProtKB-SubCell"/>
</dbReference>
<comment type="subcellular location">
    <subcellularLocation>
        <location evidence="1">Membrane</location>
        <topology evidence="1">Single-pass membrane protein</topology>
    </subcellularLocation>
    <subcellularLocation>
        <location evidence="7">Plastid</location>
        <location evidence="7">Chloroplast thylakoid membrane</location>
        <topology evidence="7">Single-pass membrane protein</topology>
    </subcellularLocation>
</comment>
<evidence type="ECO:0000256" key="6">
    <source>
        <dbReference type="ARBA" id="ARBA00023276"/>
    </source>
</evidence>
<keyword evidence="7" id="KW-0793">Thylakoid</keyword>
<proteinExistence type="inferred from homology"/>
<organism evidence="8">
    <name type="scientific">Coleochaete scutata</name>
    <dbReference type="NCBI Taxonomy" id="3125"/>
    <lineage>
        <taxon>Eukaryota</taxon>
        <taxon>Viridiplantae</taxon>
        <taxon>Streptophyta</taxon>
        <taxon>Coleochaetophyceae</taxon>
        <taxon>Coleochaetales</taxon>
        <taxon>Coleochaetaceae</taxon>
        <taxon>Coleochaete</taxon>
    </lineage>
</organism>
<evidence type="ECO:0000256" key="1">
    <source>
        <dbReference type="ARBA" id="ARBA00004167"/>
    </source>
</evidence>
<keyword evidence="8" id="KW-0150">Chloroplast</keyword>
<dbReference type="EMBL" id="KU646493">
    <property type="protein sequence ID" value="ANI25720.1"/>
    <property type="molecule type" value="Genomic_DNA"/>
</dbReference>
<evidence type="ECO:0000256" key="7">
    <source>
        <dbReference type="HAMAP-Rule" id="MF_01329"/>
    </source>
</evidence>
<keyword evidence="3 7" id="KW-0812">Transmembrane</keyword>
<evidence type="ECO:0000313" key="8">
    <source>
        <dbReference type="EMBL" id="ANI25720.1"/>
    </source>
</evidence>
<protein>
    <recommendedName>
        <fullName evidence="7">Photosystem II reaction center protein Psb30</fullName>
    </recommendedName>
    <alternativeName>
        <fullName evidence="7">Photosystem II reaction center protein Ycf12</fullName>
    </alternativeName>
</protein>
<evidence type="ECO:0000256" key="2">
    <source>
        <dbReference type="ARBA" id="ARBA00022531"/>
    </source>
</evidence>
<keyword evidence="8" id="KW-0934">Plastid</keyword>
<dbReference type="GO" id="GO:0015979">
    <property type="term" value="P:photosynthesis"/>
    <property type="evidence" value="ECO:0007669"/>
    <property type="project" value="UniProtKB-KW"/>
</dbReference>
<dbReference type="HAMAP" id="MF_01329">
    <property type="entry name" value="PSII_Psb30_Ycf12"/>
    <property type="match status" value="1"/>
</dbReference>